<feature type="non-terminal residue" evidence="3">
    <location>
        <position position="871"/>
    </location>
</feature>
<gene>
    <name evidence="3" type="ORF">BOTBODRAFT_181764</name>
</gene>
<protein>
    <submittedName>
        <fullName evidence="3">Uncharacterized protein</fullName>
    </submittedName>
</protein>
<feature type="compositionally biased region" description="Basic residues" evidence="2">
    <location>
        <begin position="772"/>
        <end position="781"/>
    </location>
</feature>
<dbReference type="Proteomes" id="UP000027195">
    <property type="component" value="Unassembled WGS sequence"/>
</dbReference>
<dbReference type="InParanoid" id="A0A067M330"/>
<evidence type="ECO:0000313" key="4">
    <source>
        <dbReference type="Proteomes" id="UP000027195"/>
    </source>
</evidence>
<evidence type="ECO:0000256" key="2">
    <source>
        <dbReference type="SAM" id="MobiDB-lite"/>
    </source>
</evidence>
<reference evidence="4" key="1">
    <citation type="journal article" date="2014" name="Proc. Natl. Acad. Sci. U.S.A.">
        <title>Extensive sampling of basidiomycete genomes demonstrates inadequacy of the white-rot/brown-rot paradigm for wood decay fungi.</title>
        <authorList>
            <person name="Riley R."/>
            <person name="Salamov A.A."/>
            <person name="Brown D.W."/>
            <person name="Nagy L.G."/>
            <person name="Floudas D."/>
            <person name="Held B.W."/>
            <person name="Levasseur A."/>
            <person name="Lombard V."/>
            <person name="Morin E."/>
            <person name="Otillar R."/>
            <person name="Lindquist E.A."/>
            <person name="Sun H."/>
            <person name="LaButti K.M."/>
            <person name="Schmutz J."/>
            <person name="Jabbour D."/>
            <person name="Luo H."/>
            <person name="Baker S.E."/>
            <person name="Pisabarro A.G."/>
            <person name="Walton J.D."/>
            <person name="Blanchette R.A."/>
            <person name="Henrissat B."/>
            <person name="Martin F."/>
            <person name="Cullen D."/>
            <person name="Hibbett D.S."/>
            <person name="Grigoriev I.V."/>
        </authorList>
    </citation>
    <scope>NUCLEOTIDE SEQUENCE [LARGE SCALE GENOMIC DNA]</scope>
    <source>
        <strain evidence="4">FD-172 SS1</strain>
    </source>
</reference>
<proteinExistence type="predicted"/>
<organism evidence="3 4">
    <name type="scientific">Botryobasidium botryosum (strain FD-172 SS1)</name>
    <dbReference type="NCBI Taxonomy" id="930990"/>
    <lineage>
        <taxon>Eukaryota</taxon>
        <taxon>Fungi</taxon>
        <taxon>Dikarya</taxon>
        <taxon>Basidiomycota</taxon>
        <taxon>Agaricomycotina</taxon>
        <taxon>Agaricomycetes</taxon>
        <taxon>Cantharellales</taxon>
        <taxon>Botryobasidiaceae</taxon>
        <taxon>Botryobasidium</taxon>
    </lineage>
</organism>
<keyword evidence="4" id="KW-1185">Reference proteome</keyword>
<sequence>MNFLQFAGTELQARTNIWFENLLRETANRDERQACEALGYLLYAGSPADAWYEGLPDTIWLCWPSLTAAFHATWPVSPKLLNASRALHAKRMEREEDMARAKLEEMVLVARRAVEAAREREDYMWWGYLEEKNRLAFEARCEAAFDEDWAEFEEWERSAQAAREEDERVQREYEAQEIAREEDLAWQAQEEQLDEDWRARVAVIKAEGRRAAVELGIARVLRVKEVLRAEAEVEDRRRRRQEATRQRTTARCVRHPLYTTPTTLATLSAPPNTTVVAYPVVLETIVADVLEPTMKKPPDGPGLESFIASVSQELAGTGRASSRRGKIVEGQLIRVEELTSHLQPGTFVVDDRLREVVVLLPTKHPGTGPTTTPIINPELYDDERPLAVKHPNNLTPHPHPRERSSCTAVVRLLVTNDRPALTEHPTMRVNAWFTAIASTVSPPVHVITRSAHLVQPPPNGERPTLAKHPTAILGIAPIVLHTPVPFKRDWPRSFHFIGPRIAVQRPSSDRPALTKRPTGWLSVVAIVCMRVPRRVDRSLRSFGPNELPTVVQSTYNDGQPRSIEYSASEPSPPANDGSTALVTSTIPCSPKGDRTARTMHPTTRENALSFIMSPTPPSTSDLTRRPDVMQPLVLVDRPAAVKHPMTRQDTLPTPALSNVPLTHDDTRSALLVRPSANDDHPAAVKHPTVDIPVDSLPHPRSTSCRYNLTRTSPIDEFYPVEQPPHDDARPPATKHPTTPSQFHNVLVSFSPQLLVSLESGSRGLTSPASPPRRLRLSRPHAPRVPQPPNASRVPSPPCPPPHRVPLALPAFTPSRAPVPSPPLSRPRVGRAPSPSPCSLALCPLAVPLAFLAPPSSPRPPSRVSRTPSPSL</sequence>
<feature type="compositionally biased region" description="Polar residues" evidence="2">
    <location>
        <begin position="576"/>
        <end position="587"/>
    </location>
</feature>
<dbReference type="EMBL" id="KL198145">
    <property type="protein sequence ID" value="KDQ06267.1"/>
    <property type="molecule type" value="Genomic_DNA"/>
</dbReference>
<feature type="coiled-coil region" evidence="1">
    <location>
        <begin position="152"/>
        <end position="179"/>
    </location>
</feature>
<dbReference type="HOGENOM" id="CLU_329726_0_0_1"/>
<evidence type="ECO:0000256" key="1">
    <source>
        <dbReference type="SAM" id="Coils"/>
    </source>
</evidence>
<keyword evidence="1" id="KW-0175">Coiled coil</keyword>
<dbReference type="AlphaFoldDB" id="A0A067M330"/>
<feature type="region of interest" description="Disordered" evidence="2">
    <location>
        <begin position="852"/>
        <end position="871"/>
    </location>
</feature>
<feature type="compositionally biased region" description="Low complexity" evidence="2">
    <location>
        <begin position="861"/>
        <end position="871"/>
    </location>
</feature>
<feature type="compositionally biased region" description="Low complexity" evidence="2">
    <location>
        <begin position="804"/>
        <end position="815"/>
    </location>
</feature>
<feature type="compositionally biased region" description="Polar residues" evidence="2">
    <location>
        <begin position="550"/>
        <end position="559"/>
    </location>
</feature>
<feature type="compositionally biased region" description="Polar residues" evidence="2">
    <location>
        <begin position="700"/>
        <end position="712"/>
    </location>
</feature>
<name>A0A067M330_BOTB1</name>
<feature type="region of interest" description="Disordered" evidence="2">
    <location>
        <begin position="677"/>
        <end position="741"/>
    </location>
</feature>
<accession>A0A067M330</accession>
<feature type="compositionally biased region" description="Pro residues" evidence="2">
    <location>
        <begin position="782"/>
        <end position="803"/>
    </location>
</feature>
<feature type="region of interest" description="Disordered" evidence="2">
    <location>
        <begin position="550"/>
        <end position="598"/>
    </location>
</feature>
<feature type="region of interest" description="Disordered" evidence="2">
    <location>
        <begin position="760"/>
        <end position="834"/>
    </location>
</feature>
<evidence type="ECO:0000313" key="3">
    <source>
        <dbReference type="EMBL" id="KDQ06267.1"/>
    </source>
</evidence>